<dbReference type="GO" id="GO:0046872">
    <property type="term" value="F:metal ion binding"/>
    <property type="evidence" value="ECO:0007669"/>
    <property type="project" value="UniProtKB-KW"/>
</dbReference>
<evidence type="ECO:0000256" key="3">
    <source>
        <dbReference type="ARBA" id="ARBA00022833"/>
    </source>
</evidence>
<accession>A0A447TEJ9</accession>
<dbReference type="Pfam" id="PF04828">
    <property type="entry name" value="GFA"/>
    <property type="match status" value="1"/>
</dbReference>
<keyword evidence="3" id="KW-0862">Zinc</keyword>
<dbReference type="PROSITE" id="PS51891">
    <property type="entry name" value="CENP_V_GFA"/>
    <property type="match status" value="1"/>
</dbReference>
<gene>
    <name evidence="6" type="ORF">NCTC9695_03817</name>
</gene>
<keyword evidence="2" id="KW-0479">Metal-binding</keyword>
<comment type="similarity">
    <text evidence="1">Belongs to the Gfa family.</text>
</comment>
<evidence type="ECO:0000256" key="4">
    <source>
        <dbReference type="ARBA" id="ARBA00023239"/>
    </source>
</evidence>
<evidence type="ECO:0000313" key="6">
    <source>
        <dbReference type="EMBL" id="VEB43360.1"/>
    </source>
</evidence>
<evidence type="ECO:0000256" key="2">
    <source>
        <dbReference type="ARBA" id="ARBA00022723"/>
    </source>
</evidence>
<evidence type="ECO:0000313" key="7">
    <source>
        <dbReference type="Proteomes" id="UP000275777"/>
    </source>
</evidence>
<dbReference type="GO" id="GO:0016846">
    <property type="term" value="F:carbon-sulfur lyase activity"/>
    <property type="evidence" value="ECO:0007669"/>
    <property type="project" value="InterPro"/>
</dbReference>
<dbReference type="InterPro" id="IPR011057">
    <property type="entry name" value="Mss4-like_sf"/>
</dbReference>
<dbReference type="PANTHER" id="PTHR33337">
    <property type="entry name" value="GFA DOMAIN-CONTAINING PROTEIN"/>
    <property type="match status" value="1"/>
</dbReference>
<protein>
    <submittedName>
        <fullName evidence="6">Glutathione-dependent formaldehyde-activating enzyme</fullName>
    </submittedName>
</protein>
<dbReference type="AlphaFoldDB" id="A0A447TEJ9"/>
<dbReference type="PANTHER" id="PTHR33337:SF40">
    <property type="entry name" value="CENP-V_GFA DOMAIN-CONTAINING PROTEIN-RELATED"/>
    <property type="match status" value="1"/>
</dbReference>
<sequence length="150" mass="16613">MLKGGCLCGDVRYEVRDEFRYAFNCHCGNCRRATGAAFKPFAGIERSKLSLLQGQDGLLVYGDESAHDARCRRCGSLLYSVVRGGEYVHVALGTLADAPASGPPPYLRRLQGSVARYRRRFAAIRRIPVSRIPARALTRRRLPLCSLALN</sequence>
<dbReference type="SUPFAM" id="SSF51316">
    <property type="entry name" value="Mss4-like"/>
    <property type="match status" value="1"/>
</dbReference>
<dbReference type="Gene3D" id="3.90.1590.10">
    <property type="entry name" value="glutathione-dependent formaldehyde- activating enzyme (gfa)"/>
    <property type="match status" value="1"/>
</dbReference>
<dbReference type="Proteomes" id="UP000275777">
    <property type="component" value="Chromosome"/>
</dbReference>
<feature type="domain" description="CENP-V/GFA" evidence="5">
    <location>
        <begin position="2"/>
        <end position="107"/>
    </location>
</feature>
<dbReference type="EMBL" id="LR134182">
    <property type="protein sequence ID" value="VEB43360.1"/>
    <property type="molecule type" value="Genomic_DNA"/>
</dbReference>
<name>A0A447TEJ9_CHRVL</name>
<organism evidence="6 7">
    <name type="scientific">Chromobacterium violaceum</name>
    <dbReference type="NCBI Taxonomy" id="536"/>
    <lineage>
        <taxon>Bacteria</taxon>
        <taxon>Pseudomonadati</taxon>
        <taxon>Pseudomonadota</taxon>
        <taxon>Betaproteobacteria</taxon>
        <taxon>Neisseriales</taxon>
        <taxon>Chromobacteriaceae</taxon>
        <taxon>Chromobacterium</taxon>
    </lineage>
</organism>
<proteinExistence type="inferred from homology"/>
<keyword evidence="4" id="KW-0456">Lyase</keyword>
<evidence type="ECO:0000259" key="5">
    <source>
        <dbReference type="PROSITE" id="PS51891"/>
    </source>
</evidence>
<evidence type="ECO:0000256" key="1">
    <source>
        <dbReference type="ARBA" id="ARBA00005495"/>
    </source>
</evidence>
<reference evidence="6 7" key="1">
    <citation type="submission" date="2018-12" db="EMBL/GenBank/DDBJ databases">
        <authorList>
            <consortium name="Pathogen Informatics"/>
        </authorList>
    </citation>
    <scope>NUCLEOTIDE SEQUENCE [LARGE SCALE GENOMIC DNA]</scope>
    <source>
        <strain evidence="6 7">NCTC9695</strain>
    </source>
</reference>
<dbReference type="InterPro" id="IPR006913">
    <property type="entry name" value="CENP-V/GFA"/>
</dbReference>